<evidence type="ECO:0000259" key="14">
    <source>
        <dbReference type="Pfam" id="PF00060"/>
    </source>
</evidence>
<feature type="transmembrane region" description="Helical" evidence="13">
    <location>
        <begin position="326"/>
        <end position="345"/>
    </location>
</feature>
<keyword evidence="9" id="KW-0675">Receptor</keyword>
<dbReference type="EMBL" id="CAXKWB010071393">
    <property type="protein sequence ID" value="CAL4195032.1"/>
    <property type="molecule type" value="Genomic_DNA"/>
</dbReference>
<keyword evidence="12" id="KW-0407">Ion channel</keyword>
<dbReference type="InterPro" id="IPR019594">
    <property type="entry name" value="Glu/Gly-bd"/>
</dbReference>
<evidence type="ECO:0000313" key="16">
    <source>
        <dbReference type="EMBL" id="CAL4195032.1"/>
    </source>
</evidence>
<evidence type="ECO:0000256" key="5">
    <source>
        <dbReference type="ARBA" id="ARBA00022692"/>
    </source>
</evidence>
<dbReference type="GO" id="GO:0015276">
    <property type="term" value="F:ligand-gated monoatomic ion channel activity"/>
    <property type="evidence" value="ECO:0007669"/>
    <property type="project" value="InterPro"/>
</dbReference>
<comment type="similarity">
    <text evidence="2">Belongs to the glutamate-gated ion channel (TC 1.A.10.1) family.</text>
</comment>
<evidence type="ECO:0000256" key="6">
    <source>
        <dbReference type="ARBA" id="ARBA00022989"/>
    </source>
</evidence>
<protein>
    <recommendedName>
        <fullName evidence="18">Ionotropic glutamate receptor C-terminal domain-containing protein</fullName>
    </recommendedName>
</protein>
<dbReference type="Pfam" id="PF00060">
    <property type="entry name" value="Lig_chan"/>
    <property type="match status" value="1"/>
</dbReference>
<evidence type="ECO:0000256" key="10">
    <source>
        <dbReference type="ARBA" id="ARBA00023180"/>
    </source>
</evidence>
<name>A0AAV2SFQ1_MEGNR</name>
<feature type="domain" description="Ionotropic glutamate receptor L-glutamate and glycine-binding" evidence="15">
    <location>
        <begin position="229"/>
        <end position="310"/>
    </location>
</feature>
<gene>
    <name evidence="16" type="ORF">MNOR_LOCUS37010</name>
</gene>
<keyword evidence="4" id="KW-1003">Cell membrane</keyword>
<sequence>MIREHPWHVHCHMTRDSQQERLNILRLLSVTNTPRNTYKDIQVETCSFYLLILQCADEKLTCGMPVTYTYINFPTNLGPMSSIPLSQYLPISQSFLLSSENVSKKSDFFKVFSNTAFRNSAYVLYIAKPAQQNHQEEHKKLERRSARTSVKLYKRCLYCNEGTVGMKLLEYNGWNQSMDDQDKSYLFPDQFHDFYGYLLKMVALTWAPLIIVTADDPENPNIATPVDSLDVRTINAMSKLMNFTYRIVQQADGWSSQQDADGNFKGRIGALQRNEVDLTPFITAQPERMSVMDFSRIYTYEPLMIISAKPGQLPNYLSIIRPFTGLIWIGILITTAIFILLFWYGQMLWSWISGYKGETLTETIFMTLGIILEDVQPRQPENIFAQLLIGIWLLFCFIIQNAYRASLLGILAVPTFFKPMESLEMLVNNQVHIIVLVHK</sequence>
<evidence type="ECO:0000256" key="4">
    <source>
        <dbReference type="ARBA" id="ARBA00022475"/>
    </source>
</evidence>
<keyword evidence="6 13" id="KW-1133">Transmembrane helix</keyword>
<reference evidence="16 17" key="1">
    <citation type="submission" date="2024-05" db="EMBL/GenBank/DDBJ databases">
        <authorList>
            <person name="Wallberg A."/>
        </authorList>
    </citation>
    <scope>NUCLEOTIDE SEQUENCE [LARGE SCALE GENOMIC DNA]</scope>
</reference>
<accession>A0AAV2SFQ1</accession>
<dbReference type="InterPro" id="IPR001320">
    <property type="entry name" value="Iontro_rcpt_C"/>
</dbReference>
<keyword evidence="3" id="KW-0813">Transport</keyword>
<dbReference type="Pfam" id="PF10613">
    <property type="entry name" value="Lig_chan-Glu_bd"/>
    <property type="match status" value="1"/>
</dbReference>
<dbReference type="GO" id="GO:0005886">
    <property type="term" value="C:plasma membrane"/>
    <property type="evidence" value="ECO:0007669"/>
    <property type="project" value="UniProtKB-SubCell"/>
</dbReference>
<organism evidence="16 17">
    <name type="scientific">Meganyctiphanes norvegica</name>
    <name type="common">Northern krill</name>
    <name type="synonym">Thysanopoda norvegica</name>
    <dbReference type="NCBI Taxonomy" id="48144"/>
    <lineage>
        <taxon>Eukaryota</taxon>
        <taxon>Metazoa</taxon>
        <taxon>Ecdysozoa</taxon>
        <taxon>Arthropoda</taxon>
        <taxon>Crustacea</taxon>
        <taxon>Multicrustacea</taxon>
        <taxon>Malacostraca</taxon>
        <taxon>Eumalacostraca</taxon>
        <taxon>Eucarida</taxon>
        <taxon>Euphausiacea</taxon>
        <taxon>Euphausiidae</taxon>
        <taxon>Meganyctiphanes</taxon>
    </lineage>
</organism>
<comment type="subcellular location">
    <subcellularLocation>
        <location evidence="1">Cell membrane</location>
        <topology evidence="1">Multi-pass membrane protein</topology>
    </subcellularLocation>
</comment>
<evidence type="ECO:0000256" key="12">
    <source>
        <dbReference type="ARBA" id="ARBA00023303"/>
    </source>
</evidence>
<evidence type="ECO:0000256" key="2">
    <source>
        <dbReference type="ARBA" id="ARBA00008685"/>
    </source>
</evidence>
<keyword evidence="17" id="KW-1185">Reference proteome</keyword>
<evidence type="ECO:0008006" key="18">
    <source>
        <dbReference type="Google" id="ProtNLM"/>
    </source>
</evidence>
<dbReference type="GO" id="GO:0050906">
    <property type="term" value="P:detection of stimulus involved in sensory perception"/>
    <property type="evidence" value="ECO:0007669"/>
    <property type="project" value="UniProtKB-ARBA"/>
</dbReference>
<keyword evidence="5 13" id="KW-0812">Transmembrane</keyword>
<evidence type="ECO:0000313" key="17">
    <source>
        <dbReference type="Proteomes" id="UP001497623"/>
    </source>
</evidence>
<comment type="caution">
    <text evidence="16">The sequence shown here is derived from an EMBL/GenBank/DDBJ whole genome shotgun (WGS) entry which is preliminary data.</text>
</comment>
<dbReference type="Gene3D" id="3.40.190.10">
    <property type="entry name" value="Periplasmic binding protein-like II"/>
    <property type="match status" value="1"/>
</dbReference>
<dbReference type="Gene3D" id="1.10.287.70">
    <property type="match status" value="1"/>
</dbReference>
<dbReference type="Proteomes" id="UP001497623">
    <property type="component" value="Unassembled WGS sequence"/>
</dbReference>
<feature type="domain" description="Ionotropic glutamate receptor C-terminal" evidence="14">
    <location>
        <begin position="329"/>
        <end position="429"/>
    </location>
</feature>
<evidence type="ECO:0000256" key="1">
    <source>
        <dbReference type="ARBA" id="ARBA00004651"/>
    </source>
</evidence>
<evidence type="ECO:0000259" key="15">
    <source>
        <dbReference type="Pfam" id="PF10613"/>
    </source>
</evidence>
<keyword evidence="8 13" id="KW-0472">Membrane</keyword>
<keyword evidence="7" id="KW-0406">Ion transport</keyword>
<evidence type="ECO:0000256" key="13">
    <source>
        <dbReference type="SAM" id="Phobius"/>
    </source>
</evidence>
<dbReference type="PANTHER" id="PTHR42643">
    <property type="entry name" value="IONOTROPIC RECEPTOR 20A-RELATED"/>
    <property type="match status" value="1"/>
</dbReference>
<dbReference type="PANTHER" id="PTHR42643:SF24">
    <property type="entry name" value="IONOTROPIC RECEPTOR 60A"/>
    <property type="match status" value="1"/>
</dbReference>
<evidence type="ECO:0000256" key="3">
    <source>
        <dbReference type="ARBA" id="ARBA00022448"/>
    </source>
</evidence>
<evidence type="ECO:0000256" key="7">
    <source>
        <dbReference type="ARBA" id="ARBA00023065"/>
    </source>
</evidence>
<feature type="transmembrane region" description="Helical" evidence="13">
    <location>
        <begin position="383"/>
        <end position="403"/>
    </location>
</feature>
<evidence type="ECO:0000256" key="8">
    <source>
        <dbReference type="ARBA" id="ARBA00023136"/>
    </source>
</evidence>
<keyword evidence="11" id="KW-1071">Ligand-gated ion channel</keyword>
<dbReference type="InterPro" id="IPR052192">
    <property type="entry name" value="Insect_Ionotropic_Sensory_Rcpt"/>
</dbReference>
<proteinExistence type="inferred from homology"/>
<dbReference type="SUPFAM" id="SSF53850">
    <property type="entry name" value="Periplasmic binding protein-like II"/>
    <property type="match status" value="1"/>
</dbReference>
<dbReference type="AlphaFoldDB" id="A0AAV2SFQ1"/>
<keyword evidence="10" id="KW-0325">Glycoprotein</keyword>
<evidence type="ECO:0000256" key="9">
    <source>
        <dbReference type="ARBA" id="ARBA00023170"/>
    </source>
</evidence>
<evidence type="ECO:0000256" key="11">
    <source>
        <dbReference type="ARBA" id="ARBA00023286"/>
    </source>
</evidence>